<evidence type="ECO:0000256" key="2">
    <source>
        <dbReference type="ARBA" id="ARBA00022840"/>
    </source>
</evidence>
<evidence type="ECO:0000313" key="4">
    <source>
        <dbReference type="EMBL" id="EEQ47807.1"/>
    </source>
</evidence>
<keyword evidence="5" id="KW-1185">Reference proteome</keyword>
<keyword evidence="4" id="KW-0378">Hydrolase</keyword>
<gene>
    <name evidence="4" type="ORF">HMPREF0908_2109</name>
</gene>
<dbReference type="InterPro" id="IPR003439">
    <property type="entry name" value="ABC_transporter-like_ATP-bd"/>
</dbReference>
<dbReference type="GO" id="GO:0005524">
    <property type="term" value="F:ATP binding"/>
    <property type="evidence" value="ECO:0007669"/>
    <property type="project" value="UniProtKB-KW"/>
</dbReference>
<evidence type="ECO:0000313" key="5">
    <source>
        <dbReference type="Proteomes" id="UP000005309"/>
    </source>
</evidence>
<dbReference type="Proteomes" id="UP000005309">
    <property type="component" value="Unassembled WGS sequence"/>
</dbReference>
<dbReference type="EMBL" id="ACLA01000033">
    <property type="protein sequence ID" value="EEQ47807.1"/>
    <property type="molecule type" value="Genomic_DNA"/>
</dbReference>
<dbReference type="HOGENOM" id="CLU_000604_1_22_9"/>
<comment type="caution">
    <text evidence="4">The sequence shown here is derived from an EMBL/GenBank/DDBJ whole genome shotgun (WGS) entry which is preliminary data.</text>
</comment>
<keyword evidence="1" id="KW-0547">Nucleotide-binding</keyword>
<dbReference type="SMART" id="SM00382">
    <property type="entry name" value="AAA"/>
    <property type="match status" value="1"/>
</dbReference>
<feature type="domain" description="ABC transporter" evidence="3">
    <location>
        <begin position="4"/>
        <end position="226"/>
    </location>
</feature>
<name>C4V5V9_9FIRM</name>
<dbReference type="SUPFAM" id="SSF52540">
    <property type="entry name" value="P-loop containing nucleoside triphosphate hydrolases"/>
    <property type="match status" value="1"/>
</dbReference>
<dbReference type="AlphaFoldDB" id="C4V5V9"/>
<dbReference type="GO" id="GO:0016887">
    <property type="term" value="F:ATP hydrolysis activity"/>
    <property type="evidence" value="ECO:0007669"/>
    <property type="project" value="InterPro"/>
</dbReference>
<dbReference type="GO" id="GO:0005886">
    <property type="term" value="C:plasma membrane"/>
    <property type="evidence" value="ECO:0007669"/>
    <property type="project" value="TreeGrafter"/>
</dbReference>
<dbReference type="PROSITE" id="PS00211">
    <property type="entry name" value="ABC_TRANSPORTER_1"/>
    <property type="match status" value="1"/>
</dbReference>
<dbReference type="GO" id="GO:0022857">
    <property type="term" value="F:transmembrane transporter activity"/>
    <property type="evidence" value="ECO:0007669"/>
    <property type="project" value="TreeGrafter"/>
</dbReference>
<dbReference type="InterPro" id="IPR003593">
    <property type="entry name" value="AAA+_ATPase"/>
</dbReference>
<dbReference type="Pfam" id="PF00005">
    <property type="entry name" value="ABC_tran"/>
    <property type="match status" value="1"/>
</dbReference>
<dbReference type="RefSeq" id="WP_006691233.1">
    <property type="nucleotide sequence ID" value="NZ_GG694008.1"/>
</dbReference>
<evidence type="ECO:0000259" key="3">
    <source>
        <dbReference type="PROSITE" id="PS50893"/>
    </source>
</evidence>
<dbReference type="InterPro" id="IPR027417">
    <property type="entry name" value="P-loop_NTPase"/>
</dbReference>
<sequence length="226" mass="24149">MMELRAEKISQDFLRDSAREGYIVAVAETDLCLSSGTVTAVMGRSGSGKSTLLHILGGLLPPVTGKVLIGETDLYALPEDARAELRSSTLGIVPQQLMSLRALTVRENVLLSALLYGREQDVSAHADALMERLGIAPLAHVCPSELSGGELRRMMIARALAGVPQILLLDEPTGDLDAENTRHVLNLVRETADAGTAVLLVTHECEAASYADICYTMAEGRLTHSA</sequence>
<dbReference type="PROSITE" id="PS50893">
    <property type="entry name" value="ABC_TRANSPORTER_2"/>
    <property type="match status" value="1"/>
</dbReference>
<dbReference type="Gene3D" id="3.40.50.300">
    <property type="entry name" value="P-loop containing nucleotide triphosphate hydrolases"/>
    <property type="match status" value="1"/>
</dbReference>
<evidence type="ECO:0000256" key="1">
    <source>
        <dbReference type="ARBA" id="ARBA00022741"/>
    </source>
</evidence>
<reference evidence="4 5" key="1">
    <citation type="submission" date="2009-04" db="EMBL/GenBank/DDBJ databases">
        <authorList>
            <person name="Qin X."/>
            <person name="Bachman B."/>
            <person name="Battles P."/>
            <person name="Bell A."/>
            <person name="Bess C."/>
            <person name="Bickham C."/>
            <person name="Chaboub L."/>
            <person name="Chen D."/>
            <person name="Coyle M."/>
            <person name="Deiros D.R."/>
            <person name="Dinh H."/>
            <person name="Forbes L."/>
            <person name="Fowler G."/>
            <person name="Francisco L."/>
            <person name="Fu Q."/>
            <person name="Gubbala S."/>
            <person name="Hale W."/>
            <person name="Han Y."/>
            <person name="Hemphill L."/>
            <person name="Highlander S.K."/>
            <person name="Hirani K."/>
            <person name="Hogues M."/>
            <person name="Jackson L."/>
            <person name="Jakkamsetti A."/>
            <person name="Javaid M."/>
            <person name="Jiang H."/>
            <person name="Korchina V."/>
            <person name="Kovar C."/>
            <person name="Lara F."/>
            <person name="Lee S."/>
            <person name="Mata R."/>
            <person name="Mathew T."/>
            <person name="Moen C."/>
            <person name="Morales K."/>
            <person name="Munidasa M."/>
            <person name="Nazareth L."/>
            <person name="Ngo R."/>
            <person name="Nguyen L."/>
            <person name="Okwuonu G."/>
            <person name="Ongeri F."/>
            <person name="Patil S."/>
            <person name="Petrosino J."/>
            <person name="Pham C."/>
            <person name="Pham P."/>
            <person name="Pu L.-L."/>
            <person name="Puazo M."/>
            <person name="Raj R."/>
            <person name="Reid J."/>
            <person name="Rouhana J."/>
            <person name="Saada N."/>
            <person name="Shang Y."/>
            <person name="Simmons D."/>
            <person name="Thornton R."/>
            <person name="Warren J."/>
            <person name="Weissenberger G."/>
            <person name="Zhang J."/>
            <person name="Zhang L."/>
            <person name="Zhou C."/>
            <person name="Zhu D."/>
            <person name="Muzny D."/>
            <person name="Worley K."/>
            <person name="Gibbs R."/>
        </authorList>
    </citation>
    <scope>NUCLEOTIDE SEQUENCE [LARGE SCALE GENOMIC DNA]</scope>
    <source>
        <strain evidence="4 5">ATCC 43531</strain>
    </source>
</reference>
<dbReference type="PANTHER" id="PTHR24220:SF662">
    <property type="entry name" value="ABC TRANSPORTER ATP-BINDING PROTEIN"/>
    <property type="match status" value="1"/>
</dbReference>
<dbReference type="EC" id="3.6.3.28" evidence="4"/>
<dbReference type="InterPro" id="IPR017871">
    <property type="entry name" value="ABC_transporter-like_CS"/>
</dbReference>
<organism evidence="4 5">
    <name type="scientific">Selenomonas flueggei ATCC 43531</name>
    <dbReference type="NCBI Taxonomy" id="638302"/>
    <lineage>
        <taxon>Bacteria</taxon>
        <taxon>Bacillati</taxon>
        <taxon>Bacillota</taxon>
        <taxon>Negativicutes</taxon>
        <taxon>Selenomonadales</taxon>
        <taxon>Selenomonadaceae</taxon>
        <taxon>Selenomonas</taxon>
    </lineage>
</organism>
<dbReference type="InterPro" id="IPR015854">
    <property type="entry name" value="ABC_transpr_LolD-like"/>
</dbReference>
<keyword evidence="2 4" id="KW-0067">ATP-binding</keyword>
<dbReference type="PANTHER" id="PTHR24220">
    <property type="entry name" value="IMPORT ATP-BINDING PROTEIN"/>
    <property type="match status" value="1"/>
</dbReference>
<accession>C4V5V9</accession>
<dbReference type="eggNOG" id="COG1136">
    <property type="taxonomic scope" value="Bacteria"/>
</dbReference>
<dbReference type="STRING" id="638302.HMPREF0908_2109"/>
<protein>
    <submittedName>
        <fullName evidence="4">ABC transporter, ATP-binding protein</fullName>
        <ecNumber evidence="4">3.6.3.28</ecNumber>
    </submittedName>
</protein>
<proteinExistence type="predicted"/>